<evidence type="ECO:0000256" key="1">
    <source>
        <dbReference type="ARBA" id="ARBA00023125"/>
    </source>
</evidence>
<gene>
    <name evidence="3" type="ORF">O0R46_05765</name>
</gene>
<dbReference type="Proteomes" id="UP001164187">
    <property type="component" value="Chromosome"/>
</dbReference>
<dbReference type="InterPro" id="IPR010982">
    <property type="entry name" value="Lambda_DNA-bd_dom_sf"/>
</dbReference>
<dbReference type="Gene3D" id="1.10.260.40">
    <property type="entry name" value="lambda repressor-like DNA-binding domains"/>
    <property type="match status" value="1"/>
</dbReference>
<evidence type="ECO:0000259" key="2">
    <source>
        <dbReference type="PROSITE" id="PS50943"/>
    </source>
</evidence>
<organism evidence="3 4">
    <name type="scientific">Peptostreptococcus equinus</name>
    <dbReference type="NCBI Taxonomy" id="3003601"/>
    <lineage>
        <taxon>Bacteria</taxon>
        <taxon>Bacillati</taxon>
        <taxon>Bacillota</taxon>
        <taxon>Clostridia</taxon>
        <taxon>Peptostreptococcales</taxon>
        <taxon>Peptostreptococcaceae</taxon>
        <taxon>Peptostreptococcus</taxon>
    </lineage>
</organism>
<dbReference type="PROSITE" id="PS50943">
    <property type="entry name" value="HTH_CROC1"/>
    <property type="match status" value="1"/>
</dbReference>
<keyword evidence="1" id="KW-0238">DNA-binding</keyword>
<dbReference type="RefSeq" id="WP_269310773.1">
    <property type="nucleotide sequence ID" value="NZ_CP114052.1"/>
</dbReference>
<evidence type="ECO:0000313" key="3">
    <source>
        <dbReference type="EMBL" id="WAW14112.1"/>
    </source>
</evidence>
<dbReference type="SUPFAM" id="SSF47413">
    <property type="entry name" value="lambda repressor-like DNA-binding domains"/>
    <property type="match status" value="1"/>
</dbReference>
<dbReference type="PANTHER" id="PTHR46797:SF1">
    <property type="entry name" value="METHYLPHOSPHONATE SYNTHASE"/>
    <property type="match status" value="1"/>
</dbReference>
<reference evidence="3" key="1">
    <citation type="submission" date="2022-12" db="EMBL/GenBank/DDBJ databases">
        <title>Peptostreptococcus.</title>
        <authorList>
            <person name="Lee S.H."/>
        </authorList>
    </citation>
    <scope>NUCLEOTIDE SEQUENCE</scope>
    <source>
        <strain evidence="3">CBA3647</strain>
    </source>
</reference>
<dbReference type="InterPro" id="IPR001387">
    <property type="entry name" value="Cro/C1-type_HTH"/>
</dbReference>
<dbReference type="CDD" id="cd00093">
    <property type="entry name" value="HTH_XRE"/>
    <property type="match status" value="1"/>
</dbReference>
<name>A0ABY7JLA8_9FIRM</name>
<feature type="domain" description="HTH cro/C1-type" evidence="2">
    <location>
        <begin position="12"/>
        <end position="66"/>
    </location>
</feature>
<evidence type="ECO:0000313" key="4">
    <source>
        <dbReference type="Proteomes" id="UP001164187"/>
    </source>
</evidence>
<proteinExistence type="predicted"/>
<sequence length="118" mass="13831">MIIDYLLIGMRVREIRLSAKFTQEMLAELSDLSPVYISNIENNKKKPSLESVVKIANALGITVDELLTGNLLSHPSDYQTDIDALMYDCDKYEKRLFYEILKFTKHIIRKNQWYISKR</sequence>
<keyword evidence="4" id="KW-1185">Reference proteome</keyword>
<dbReference type="EMBL" id="CP114052">
    <property type="protein sequence ID" value="WAW14112.1"/>
    <property type="molecule type" value="Genomic_DNA"/>
</dbReference>
<dbReference type="InterPro" id="IPR050807">
    <property type="entry name" value="TransReg_Diox_bact_type"/>
</dbReference>
<dbReference type="SMART" id="SM00530">
    <property type="entry name" value="HTH_XRE"/>
    <property type="match status" value="1"/>
</dbReference>
<accession>A0ABY7JLA8</accession>
<protein>
    <submittedName>
        <fullName evidence="3">Helix-turn-helix transcriptional regulator</fullName>
    </submittedName>
</protein>
<dbReference type="Pfam" id="PF01381">
    <property type="entry name" value="HTH_3"/>
    <property type="match status" value="1"/>
</dbReference>
<dbReference type="PANTHER" id="PTHR46797">
    <property type="entry name" value="HTH-TYPE TRANSCRIPTIONAL REGULATOR"/>
    <property type="match status" value="1"/>
</dbReference>